<proteinExistence type="predicted"/>
<evidence type="ECO:0000313" key="4">
    <source>
        <dbReference type="Proteomes" id="UP000507470"/>
    </source>
</evidence>
<keyword evidence="4" id="KW-1185">Reference proteome</keyword>
<gene>
    <name evidence="3" type="ORF">MCOR_53651</name>
</gene>
<evidence type="ECO:0000256" key="1">
    <source>
        <dbReference type="SAM" id="MobiDB-lite"/>
    </source>
</evidence>
<dbReference type="OrthoDB" id="10361128at2759"/>
<accession>A0A6J8EM79</accession>
<evidence type="ECO:0000313" key="3">
    <source>
        <dbReference type="EMBL" id="CAC5421538.1"/>
    </source>
</evidence>
<feature type="domain" description="Endonuclease/exonuclease/phosphatase" evidence="2">
    <location>
        <begin position="116"/>
        <end position="238"/>
    </location>
</feature>
<dbReference type="Proteomes" id="UP000507470">
    <property type="component" value="Unassembled WGS sequence"/>
</dbReference>
<dbReference type="Gene3D" id="3.60.10.10">
    <property type="entry name" value="Endonuclease/exonuclease/phosphatase"/>
    <property type="match status" value="1"/>
</dbReference>
<sequence length="376" mass="43357">MKENEDANLTLYCFFLICMSCRLEVDIDIHPNKKAATGACQQKSDNTHKKWNGTKQAHVQHPGPSVPLPPRQHYHVRRLEPQTPPTHHLVNHQPLYNMATGAARGNNPFLNAVRRILVVSVYLPSNGCKNHQIEYQEYIDELHEICQKYNSTHHIVIGGDINEDLNAGKPTNQRKEYLKKLINETELKFDNIGNTFVNSKGCECSEIDYFLHNLTPDILQKGKSNLKCLTNASDHYPISMSINWKHEKLDMNQKARPHFKIKWDKVDKALYKAITDAEVLKLQESMITDSLESQEVIERMNDILTTASQTSSGNKTIYHSRPKLKVWNGDIKNALKEKRITYNEWQKDGRPNDPTNPLTLRKKQEKWNLGKKYALL</sequence>
<dbReference type="SUPFAM" id="SSF56219">
    <property type="entry name" value="DNase I-like"/>
    <property type="match status" value="1"/>
</dbReference>
<dbReference type="GO" id="GO:0003824">
    <property type="term" value="F:catalytic activity"/>
    <property type="evidence" value="ECO:0007669"/>
    <property type="project" value="InterPro"/>
</dbReference>
<dbReference type="InterPro" id="IPR036691">
    <property type="entry name" value="Endo/exonu/phosph_ase_sf"/>
</dbReference>
<dbReference type="EMBL" id="CACVKT020009357">
    <property type="protein sequence ID" value="CAC5421538.1"/>
    <property type="molecule type" value="Genomic_DNA"/>
</dbReference>
<organism evidence="3 4">
    <name type="scientific">Mytilus coruscus</name>
    <name type="common">Sea mussel</name>
    <dbReference type="NCBI Taxonomy" id="42192"/>
    <lineage>
        <taxon>Eukaryota</taxon>
        <taxon>Metazoa</taxon>
        <taxon>Spiralia</taxon>
        <taxon>Lophotrochozoa</taxon>
        <taxon>Mollusca</taxon>
        <taxon>Bivalvia</taxon>
        <taxon>Autobranchia</taxon>
        <taxon>Pteriomorphia</taxon>
        <taxon>Mytilida</taxon>
        <taxon>Mytiloidea</taxon>
        <taxon>Mytilidae</taxon>
        <taxon>Mytilinae</taxon>
        <taxon>Mytilus</taxon>
    </lineage>
</organism>
<dbReference type="AlphaFoldDB" id="A0A6J8EM79"/>
<reference evidence="3 4" key="1">
    <citation type="submission" date="2020-06" db="EMBL/GenBank/DDBJ databases">
        <authorList>
            <person name="Li R."/>
            <person name="Bekaert M."/>
        </authorList>
    </citation>
    <scope>NUCLEOTIDE SEQUENCE [LARGE SCALE GENOMIC DNA]</scope>
    <source>
        <strain evidence="4">wild</strain>
    </source>
</reference>
<name>A0A6J8EM79_MYTCO</name>
<feature type="region of interest" description="Disordered" evidence="1">
    <location>
        <begin position="40"/>
        <end position="68"/>
    </location>
</feature>
<evidence type="ECO:0000259" key="2">
    <source>
        <dbReference type="Pfam" id="PF14529"/>
    </source>
</evidence>
<dbReference type="InterPro" id="IPR005135">
    <property type="entry name" value="Endo/exonuclease/phosphatase"/>
</dbReference>
<dbReference type="Pfam" id="PF14529">
    <property type="entry name" value="Exo_endo_phos_2"/>
    <property type="match status" value="1"/>
</dbReference>
<protein>
    <recommendedName>
        <fullName evidence="2">Endonuclease/exonuclease/phosphatase domain-containing protein</fullName>
    </recommendedName>
</protein>